<evidence type="ECO:0000259" key="1">
    <source>
        <dbReference type="Pfam" id="PF01266"/>
    </source>
</evidence>
<evidence type="ECO:0000313" key="3">
    <source>
        <dbReference type="Proteomes" id="UP001296993"/>
    </source>
</evidence>
<dbReference type="InterPro" id="IPR006076">
    <property type="entry name" value="FAD-dep_OxRdtase"/>
</dbReference>
<dbReference type="PANTHER" id="PTHR13847:SF281">
    <property type="entry name" value="FAD DEPENDENT OXIDOREDUCTASE DOMAIN-CONTAINING PROTEIN"/>
    <property type="match status" value="1"/>
</dbReference>
<keyword evidence="3" id="KW-1185">Reference proteome</keyword>
<dbReference type="Proteomes" id="UP001296993">
    <property type="component" value="Unassembled WGS sequence"/>
</dbReference>
<feature type="domain" description="FAD dependent oxidoreductase" evidence="1">
    <location>
        <begin position="57"/>
        <end position="420"/>
    </location>
</feature>
<reference evidence="2 3" key="1">
    <citation type="submission" date="2021-03" db="EMBL/GenBank/DDBJ databases">
        <title>Sequencing the genomes of 1000 actinobacteria strains.</title>
        <authorList>
            <person name="Klenk H.-P."/>
        </authorList>
    </citation>
    <scope>NUCLEOTIDE SEQUENCE [LARGE SCALE GENOMIC DNA]</scope>
    <source>
        <strain evidence="2 3">DSM 15797</strain>
    </source>
</reference>
<organism evidence="2 3">
    <name type="scientific">Paeniglutamicibacter kerguelensis</name>
    <dbReference type="NCBI Taxonomy" id="254788"/>
    <lineage>
        <taxon>Bacteria</taxon>
        <taxon>Bacillati</taxon>
        <taxon>Actinomycetota</taxon>
        <taxon>Actinomycetes</taxon>
        <taxon>Micrococcales</taxon>
        <taxon>Micrococcaceae</taxon>
        <taxon>Paeniglutamicibacter</taxon>
    </lineage>
</organism>
<dbReference type="Pfam" id="PF01266">
    <property type="entry name" value="DAO"/>
    <property type="match status" value="1"/>
</dbReference>
<dbReference type="SUPFAM" id="SSF51905">
    <property type="entry name" value="FAD/NAD(P)-binding domain"/>
    <property type="match status" value="1"/>
</dbReference>
<dbReference type="Gene3D" id="3.30.9.10">
    <property type="entry name" value="D-Amino Acid Oxidase, subunit A, domain 2"/>
    <property type="match status" value="1"/>
</dbReference>
<dbReference type="InterPro" id="IPR036188">
    <property type="entry name" value="FAD/NAD-bd_sf"/>
</dbReference>
<proteinExistence type="predicted"/>
<dbReference type="RefSeq" id="WP_209999484.1">
    <property type="nucleotide sequence ID" value="NZ_BAAAJY010000005.1"/>
</dbReference>
<name>A0ABS4XFR5_9MICC</name>
<dbReference type="Gene3D" id="3.50.50.60">
    <property type="entry name" value="FAD/NAD(P)-binding domain"/>
    <property type="match status" value="1"/>
</dbReference>
<accession>A0ABS4XFR5</accession>
<dbReference type="PANTHER" id="PTHR13847">
    <property type="entry name" value="SARCOSINE DEHYDROGENASE-RELATED"/>
    <property type="match status" value="1"/>
</dbReference>
<evidence type="ECO:0000313" key="2">
    <source>
        <dbReference type="EMBL" id="MBP2387299.1"/>
    </source>
</evidence>
<gene>
    <name evidence="2" type="ORF">JOF47_002810</name>
</gene>
<comment type="caution">
    <text evidence="2">The sequence shown here is derived from an EMBL/GenBank/DDBJ whole genome shotgun (WGS) entry which is preliminary data.</text>
</comment>
<dbReference type="EMBL" id="JAGIOF010000001">
    <property type="protein sequence ID" value="MBP2387299.1"/>
    <property type="molecule type" value="Genomic_DNA"/>
</dbReference>
<protein>
    <submittedName>
        <fullName evidence="2">Glycine/D-amino acid oxidase-like deaminating enzyme</fullName>
    </submittedName>
</protein>
<sequence>MSTTTNGTPLSFDVIEANTPDSVIDASLSGTDYSPYWLQHPDRPAALPALEGSISTDLLVVGGGYTGLWTALQAKEADPAREVVLIDAETIGWAASGRNGGFCEASLVHGESNGETHLPKENARLTELGADNLADIAETIRRYSIDCDFWENGVLNVATEKYQVEWLKEEAEANPGLPLLDADEVKTHINSPIFEGGNWDKESAALLHPAKLAWGLRRVCLDLGVKIFEHTKGTELTATASAVTVSTGAGTITAQRVALATNVFPSLLKRHRLHTIPVYDYALMTEPLTEAQREAIGWKNNTGLADMNNRFHYSRPTIDENGGWRILFGGYDAVYHYGREVKPQYDHNEATYRKLAAHFVGIFPQLEGIKFSHAWGGAIDTCSRFFAFFDTSHNGRVAYCAGFTGLGVGATRFGGRVMLDLLSGKKTELTELEMVKKKPLPFPPEPVAWMGVKLMTNGLVKADRNEGKRGPFLKVMDAVGMGFDS</sequence>